<protein>
    <submittedName>
        <fullName evidence="1">Uncharacterized protein</fullName>
    </submittedName>
</protein>
<dbReference type="AlphaFoldDB" id="A0A0F9N7D6"/>
<dbReference type="EMBL" id="LAZR01007522">
    <property type="protein sequence ID" value="KKM84710.1"/>
    <property type="molecule type" value="Genomic_DNA"/>
</dbReference>
<reference evidence="1" key="1">
    <citation type="journal article" date="2015" name="Nature">
        <title>Complex archaea that bridge the gap between prokaryotes and eukaryotes.</title>
        <authorList>
            <person name="Spang A."/>
            <person name="Saw J.H."/>
            <person name="Jorgensen S.L."/>
            <person name="Zaremba-Niedzwiedzka K."/>
            <person name="Martijn J."/>
            <person name="Lind A.E."/>
            <person name="van Eijk R."/>
            <person name="Schleper C."/>
            <person name="Guy L."/>
            <person name="Ettema T.J."/>
        </authorList>
    </citation>
    <scope>NUCLEOTIDE SEQUENCE</scope>
</reference>
<organism evidence="1">
    <name type="scientific">marine sediment metagenome</name>
    <dbReference type="NCBI Taxonomy" id="412755"/>
    <lineage>
        <taxon>unclassified sequences</taxon>
        <taxon>metagenomes</taxon>
        <taxon>ecological metagenomes</taxon>
    </lineage>
</organism>
<sequence>MPIMKIQANELFFGTLRDFPKGTFDTCEHSYGSPGWWGTKQELKFWRHPMNWLKNKLRDWLNDGREPAHWDDFLALSNKSRNTNKMISRLCDRVQLLEDIETEYAAEEGSVFDDVTLKAIFDRLQSQADVVNATQHMTIDLLEDLGNRLYAVEEKTNENRGFVTDLYGQHDDGQVSGLSVRTGAVERKLVEHEVRITGLGR</sequence>
<accession>A0A0F9N7D6</accession>
<proteinExistence type="predicted"/>
<name>A0A0F9N7D6_9ZZZZ</name>
<gene>
    <name evidence="1" type="ORF">LCGC14_1296350</name>
</gene>
<evidence type="ECO:0000313" key="1">
    <source>
        <dbReference type="EMBL" id="KKM84710.1"/>
    </source>
</evidence>
<comment type="caution">
    <text evidence="1">The sequence shown here is derived from an EMBL/GenBank/DDBJ whole genome shotgun (WGS) entry which is preliminary data.</text>
</comment>